<dbReference type="InterPro" id="IPR016641">
    <property type="entry name" value="EGD2/NACA0like"/>
</dbReference>
<dbReference type="CDD" id="cd14358">
    <property type="entry name" value="UBA_NAC_euk"/>
    <property type="match status" value="1"/>
</dbReference>
<dbReference type="Gramene" id="AUR62035535-RA">
    <property type="protein sequence ID" value="AUR62035535-RA:cds"/>
    <property type="gene ID" value="AUR62035535"/>
</dbReference>
<evidence type="ECO:0000313" key="2">
    <source>
        <dbReference type="EnsemblPlants" id="AUR62035535-RA:cds"/>
    </source>
</evidence>
<dbReference type="Gene3D" id="1.10.8.10">
    <property type="entry name" value="DNA helicase RuvA subunit, C-terminal domain"/>
    <property type="match status" value="1"/>
</dbReference>
<dbReference type="GO" id="GO:0005854">
    <property type="term" value="C:nascent polypeptide-associated complex"/>
    <property type="evidence" value="ECO:0007669"/>
    <property type="project" value="InterPro"/>
</dbReference>
<dbReference type="PANTHER" id="PTHR21713">
    <property type="entry name" value="NASCENT POLYPEPTIDE ASSOCIATED COMPLEX ALPHA SUBUNIT-RELATED"/>
    <property type="match status" value="1"/>
</dbReference>
<keyword evidence="3" id="KW-1185">Reference proteome</keyword>
<dbReference type="Pfam" id="PF19026">
    <property type="entry name" value="UBA_HYPK"/>
    <property type="match status" value="1"/>
</dbReference>
<dbReference type="EnsemblPlants" id="AUR62035535-RA">
    <property type="protein sequence ID" value="AUR62035535-RA:cds"/>
    <property type="gene ID" value="AUR62035535"/>
</dbReference>
<feature type="domain" description="Nascent polypeptide-associated complex subunit alpha-like UBA" evidence="1">
    <location>
        <begin position="69"/>
        <end position="108"/>
    </location>
</feature>
<sequence length="109" mass="12244">MVMKFVKGFFSKRDRFRKVSRWNNFIFPLKGGDCYFSGRKKPLGELLTASLKEIVGVLDGIGKDYEDTGLDPRDIEVVMTQANVSQNKAIRVLKANNGDVVSAIMELTL</sequence>
<dbReference type="Proteomes" id="UP000596660">
    <property type="component" value="Unplaced"/>
</dbReference>
<reference evidence="2" key="2">
    <citation type="submission" date="2021-03" db="UniProtKB">
        <authorList>
            <consortium name="EnsemblPlants"/>
        </authorList>
    </citation>
    <scope>IDENTIFICATION</scope>
</reference>
<reference evidence="2" key="1">
    <citation type="journal article" date="2017" name="Nature">
        <title>The genome of Chenopodium quinoa.</title>
        <authorList>
            <person name="Jarvis D.E."/>
            <person name="Ho Y.S."/>
            <person name="Lightfoot D.J."/>
            <person name="Schmoeckel S.M."/>
            <person name="Li B."/>
            <person name="Borm T.J.A."/>
            <person name="Ohyanagi H."/>
            <person name="Mineta K."/>
            <person name="Michell C.T."/>
            <person name="Saber N."/>
            <person name="Kharbatia N.M."/>
            <person name="Rupper R.R."/>
            <person name="Sharp A.R."/>
            <person name="Dally N."/>
            <person name="Boughton B.A."/>
            <person name="Woo Y.H."/>
            <person name="Gao G."/>
            <person name="Schijlen E.G.W.M."/>
            <person name="Guo X."/>
            <person name="Momin A.A."/>
            <person name="Negrao S."/>
            <person name="Al-Babili S."/>
            <person name="Gehring C."/>
            <person name="Roessner U."/>
            <person name="Jung C."/>
            <person name="Murphy K."/>
            <person name="Arold S.T."/>
            <person name="Gojobori T."/>
            <person name="van der Linden C.G."/>
            <person name="van Loo E.N."/>
            <person name="Jellen E.N."/>
            <person name="Maughan P.J."/>
            <person name="Tester M."/>
        </authorList>
    </citation>
    <scope>NUCLEOTIDE SEQUENCE [LARGE SCALE GENOMIC DNA]</scope>
    <source>
        <strain evidence="2">cv. PI 614886</strain>
    </source>
</reference>
<dbReference type="AlphaFoldDB" id="A0A803MUM3"/>
<dbReference type="InterPro" id="IPR044034">
    <property type="entry name" value="NAC-like_UBA"/>
</dbReference>
<proteinExistence type="predicted"/>
<evidence type="ECO:0000259" key="1">
    <source>
        <dbReference type="Pfam" id="PF19026"/>
    </source>
</evidence>
<accession>A0A803MUM3</accession>
<protein>
    <recommendedName>
        <fullName evidence="1">Nascent polypeptide-associated complex subunit alpha-like UBA domain-containing protein</fullName>
    </recommendedName>
</protein>
<name>A0A803MUM3_CHEQI</name>
<organism evidence="2 3">
    <name type="scientific">Chenopodium quinoa</name>
    <name type="common">Quinoa</name>
    <dbReference type="NCBI Taxonomy" id="63459"/>
    <lineage>
        <taxon>Eukaryota</taxon>
        <taxon>Viridiplantae</taxon>
        <taxon>Streptophyta</taxon>
        <taxon>Embryophyta</taxon>
        <taxon>Tracheophyta</taxon>
        <taxon>Spermatophyta</taxon>
        <taxon>Magnoliopsida</taxon>
        <taxon>eudicotyledons</taxon>
        <taxon>Gunneridae</taxon>
        <taxon>Pentapetalae</taxon>
        <taxon>Caryophyllales</taxon>
        <taxon>Chenopodiaceae</taxon>
        <taxon>Chenopodioideae</taxon>
        <taxon>Atripliceae</taxon>
        <taxon>Chenopodium</taxon>
    </lineage>
</organism>
<evidence type="ECO:0000313" key="3">
    <source>
        <dbReference type="Proteomes" id="UP000596660"/>
    </source>
</evidence>